<keyword evidence="2" id="KW-1133">Transmembrane helix</keyword>
<feature type="transmembrane region" description="Helical" evidence="2">
    <location>
        <begin position="202"/>
        <end position="222"/>
    </location>
</feature>
<proteinExistence type="predicted"/>
<keyword evidence="2" id="KW-0472">Membrane</keyword>
<name>A0A166LU69_9AGAM</name>
<feature type="domain" description="DUF6534" evidence="3">
    <location>
        <begin position="165"/>
        <end position="253"/>
    </location>
</feature>
<dbReference type="EMBL" id="KV417533">
    <property type="protein sequence ID" value="KZP23322.1"/>
    <property type="molecule type" value="Genomic_DNA"/>
</dbReference>
<keyword evidence="2" id="KW-0812">Transmembrane</keyword>
<evidence type="ECO:0000259" key="3">
    <source>
        <dbReference type="Pfam" id="PF20152"/>
    </source>
</evidence>
<dbReference type="Proteomes" id="UP000076532">
    <property type="component" value="Unassembled WGS sequence"/>
</dbReference>
<feature type="transmembrane region" description="Helical" evidence="2">
    <location>
        <begin position="120"/>
        <end position="140"/>
    </location>
</feature>
<organism evidence="4 5">
    <name type="scientific">Athelia psychrophila</name>
    <dbReference type="NCBI Taxonomy" id="1759441"/>
    <lineage>
        <taxon>Eukaryota</taxon>
        <taxon>Fungi</taxon>
        <taxon>Dikarya</taxon>
        <taxon>Basidiomycota</taxon>
        <taxon>Agaricomycotina</taxon>
        <taxon>Agaricomycetes</taxon>
        <taxon>Agaricomycetidae</taxon>
        <taxon>Atheliales</taxon>
        <taxon>Atheliaceae</taxon>
        <taxon>Athelia</taxon>
    </lineage>
</organism>
<dbReference type="PANTHER" id="PTHR40465:SF1">
    <property type="entry name" value="DUF6534 DOMAIN-CONTAINING PROTEIN"/>
    <property type="match status" value="1"/>
</dbReference>
<protein>
    <recommendedName>
        <fullName evidence="3">DUF6534 domain-containing protein</fullName>
    </recommendedName>
</protein>
<feature type="transmembrane region" description="Helical" evidence="2">
    <location>
        <begin position="228"/>
        <end position="248"/>
    </location>
</feature>
<sequence length="299" mass="33279">MSTSTNPGLTTFSADINGVIISMAMYGITCCQTLQYFYWFPHDSLRMKAMVAGAWVTETTNAVMLMYTIWLDLIVYRGVQGQHVQWTIIARTVTAEMAAVGVDCFFIGRINILDARRYRSLILLVPLVISSAAGITYTFLNYTNQIVTSTKAMEWCLALFAATRAVSDIGIGIAMCAVLYFQYRHYAMKKSKLIVSIVVRHALATGIVTSALSVIYVALNFAYPATKLWGAVHFIQEKVYVISLLAALNARRRFRAIAEADVTLATIPITIFPDEPYDPSSQLQPTHIRPRPNDSIQPP</sequence>
<feature type="transmembrane region" description="Helical" evidence="2">
    <location>
        <begin position="20"/>
        <end position="40"/>
    </location>
</feature>
<feature type="region of interest" description="Disordered" evidence="1">
    <location>
        <begin position="279"/>
        <end position="299"/>
    </location>
</feature>
<dbReference type="InterPro" id="IPR045339">
    <property type="entry name" value="DUF6534"/>
</dbReference>
<dbReference type="OrthoDB" id="2535105at2759"/>
<keyword evidence="5" id="KW-1185">Reference proteome</keyword>
<dbReference type="PANTHER" id="PTHR40465">
    <property type="entry name" value="CHROMOSOME 1, WHOLE GENOME SHOTGUN SEQUENCE"/>
    <property type="match status" value="1"/>
</dbReference>
<dbReference type="Pfam" id="PF20152">
    <property type="entry name" value="DUF6534"/>
    <property type="match status" value="1"/>
</dbReference>
<evidence type="ECO:0000256" key="1">
    <source>
        <dbReference type="SAM" id="MobiDB-lite"/>
    </source>
</evidence>
<feature type="transmembrane region" description="Helical" evidence="2">
    <location>
        <begin position="52"/>
        <end position="76"/>
    </location>
</feature>
<reference evidence="4 5" key="1">
    <citation type="journal article" date="2016" name="Mol. Biol. Evol.">
        <title>Comparative Genomics of Early-Diverging Mushroom-Forming Fungi Provides Insights into the Origins of Lignocellulose Decay Capabilities.</title>
        <authorList>
            <person name="Nagy L.G."/>
            <person name="Riley R."/>
            <person name="Tritt A."/>
            <person name="Adam C."/>
            <person name="Daum C."/>
            <person name="Floudas D."/>
            <person name="Sun H."/>
            <person name="Yadav J.S."/>
            <person name="Pangilinan J."/>
            <person name="Larsson K.H."/>
            <person name="Matsuura K."/>
            <person name="Barry K."/>
            <person name="Labutti K."/>
            <person name="Kuo R."/>
            <person name="Ohm R.A."/>
            <person name="Bhattacharya S.S."/>
            <person name="Shirouzu T."/>
            <person name="Yoshinaga Y."/>
            <person name="Martin F.M."/>
            <person name="Grigoriev I.V."/>
            <person name="Hibbett D.S."/>
        </authorList>
    </citation>
    <scope>NUCLEOTIDE SEQUENCE [LARGE SCALE GENOMIC DNA]</scope>
    <source>
        <strain evidence="4 5">CBS 109695</strain>
    </source>
</reference>
<evidence type="ECO:0000313" key="4">
    <source>
        <dbReference type="EMBL" id="KZP23322.1"/>
    </source>
</evidence>
<accession>A0A166LU69</accession>
<evidence type="ECO:0000256" key="2">
    <source>
        <dbReference type="SAM" id="Phobius"/>
    </source>
</evidence>
<feature type="transmembrane region" description="Helical" evidence="2">
    <location>
        <begin position="152"/>
        <end position="181"/>
    </location>
</feature>
<evidence type="ECO:0000313" key="5">
    <source>
        <dbReference type="Proteomes" id="UP000076532"/>
    </source>
</evidence>
<feature type="transmembrane region" description="Helical" evidence="2">
    <location>
        <begin position="88"/>
        <end position="108"/>
    </location>
</feature>
<dbReference type="AlphaFoldDB" id="A0A166LU69"/>
<gene>
    <name evidence="4" type="ORF">FIBSPDRAFT_858591</name>
</gene>